<feature type="region of interest" description="Disordered" evidence="5">
    <location>
        <begin position="415"/>
        <end position="450"/>
    </location>
</feature>
<feature type="domain" description="C2H2-type" evidence="6">
    <location>
        <begin position="269"/>
        <end position="296"/>
    </location>
</feature>
<evidence type="ECO:0000256" key="4">
    <source>
        <dbReference type="PROSITE-ProRule" id="PRU00042"/>
    </source>
</evidence>
<proteinExistence type="predicted"/>
<evidence type="ECO:0000256" key="1">
    <source>
        <dbReference type="ARBA" id="ARBA00022723"/>
    </source>
</evidence>
<evidence type="ECO:0000259" key="6">
    <source>
        <dbReference type="PROSITE" id="PS50157"/>
    </source>
</evidence>
<gene>
    <name evidence="8" type="primary">LOC101854494</name>
</gene>
<keyword evidence="3" id="KW-0862">Zinc</keyword>
<dbReference type="GeneID" id="101854494"/>
<evidence type="ECO:0000256" key="2">
    <source>
        <dbReference type="ARBA" id="ARBA00022771"/>
    </source>
</evidence>
<dbReference type="InterPro" id="IPR036236">
    <property type="entry name" value="Znf_C2H2_sf"/>
</dbReference>
<dbReference type="PROSITE" id="PS00028">
    <property type="entry name" value="ZINC_FINGER_C2H2_1"/>
    <property type="match status" value="6"/>
</dbReference>
<dbReference type="InterPro" id="IPR013087">
    <property type="entry name" value="Znf_C2H2_type"/>
</dbReference>
<dbReference type="SMART" id="SM00355">
    <property type="entry name" value="ZnF_C2H2"/>
    <property type="match status" value="7"/>
</dbReference>
<sequence>MAGNFSVAFVANCVCRDFGTQTFITFEDMNLLITGMVPEKISMGEKSGQERHNKNIFYHQATDDSGMDPTTPDNTAVARTITKSSRSDTEIGLPESQLIIEQSDIKAKHRSAVVSDQEILKNGHCSNYSPKMSDETTTSLIIPCNDEYGLTKAENDGFRNSVNSPLSNFRSLSEKVQSSDRTKGMTILKRKTKPSDTSNIDANVKDGSQTRPLSTCQYCSKKFSKKYLRVHMWIHEKEKQFSCDLCKKKFLRARELISHKRTHTGERPYSCAVCSQKFVSASSLRRHELLHNRESDESRQLVSSYGCDICGKVFAQKGNLNVHLKTHSGIKEHACTQCSRSFVSSGDLKRHLRVHSKEKPFTCIECGKSFTASSSLVCHMRVHTGERPYICSECGASFSVLSHLKQHNKIHERGDLWPRKKKTFQTRDKSLTKKTQKDDSRNVQSESSARSSQLDVCQGLSSLTNRLDQSENTNCLYQHHSQDGLLFSGPDSVTNYFKSSSLSNSQVVNFTDPNAVCSSGDTIAVVIQNSLEAHTGLIDKNFVDQQPNTDTDDDIGGHIVSLSSSTLCHADVNRHTEMSFSSFGVDEIQILSYSGGSLNADDVSRVTCAPVEGSIPEYIPDVSSQKL</sequence>
<dbReference type="RefSeq" id="XP_005097013.1">
    <property type="nucleotide sequence ID" value="XM_005096956.3"/>
</dbReference>
<protein>
    <submittedName>
        <fullName evidence="8">Zinc finger protein 544</fullName>
    </submittedName>
</protein>
<evidence type="ECO:0000313" key="7">
    <source>
        <dbReference type="Proteomes" id="UP000694888"/>
    </source>
</evidence>
<feature type="domain" description="C2H2-type" evidence="6">
    <location>
        <begin position="333"/>
        <end position="360"/>
    </location>
</feature>
<dbReference type="Proteomes" id="UP000694888">
    <property type="component" value="Unplaced"/>
</dbReference>
<keyword evidence="2 4" id="KW-0863">Zinc-finger</keyword>
<dbReference type="Gene3D" id="3.30.160.60">
    <property type="entry name" value="Classic Zinc Finger"/>
    <property type="match status" value="6"/>
</dbReference>
<dbReference type="Pfam" id="PF13912">
    <property type="entry name" value="zf-C2H2_6"/>
    <property type="match status" value="1"/>
</dbReference>
<organism evidence="7 8">
    <name type="scientific">Aplysia californica</name>
    <name type="common">California sea hare</name>
    <dbReference type="NCBI Taxonomy" id="6500"/>
    <lineage>
        <taxon>Eukaryota</taxon>
        <taxon>Metazoa</taxon>
        <taxon>Spiralia</taxon>
        <taxon>Lophotrochozoa</taxon>
        <taxon>Mollusca</taxon>
        <taxon>Gastropoda</taxon>
        <taxon>Heterobranchia</taxon>
        <taxon>Euthyneura</taxon>
        <taxon>Tectipleura</taxon>
        <taxon>Aplysiida</taxon>
        <taxon>Aplysioidea</taxon>
        <taxon>Aplysiidae</taxon>
        <taxon>Aplysia</taxon>
    </lineage>
</organism>
<feature type="domain" description="C2H2-type" evidence="6">
    <location>
        <begin position="389"/>
        <end position="411"/>
    </location>
</feature>
<dbReference type="PROSITE" id="PS50157">
    <property type="entry name" value="ZINC_FINGER_C2H2_2"/>
    <property type="match status" value="6"/>
</dbReference>
<name>A0ABM0JM99_APLCA</name>
<dbReference type="PANTHER" id="PTHR23235">
    <property type="entry name" value="KRUEPPEL-LIKE TRANSCRIPTION FACTOR"/>
    <property type="match status" value="1"/>
</dbReference>
<feature type="compositionally biased region" description="Basic and acidic residues" evidence="5">
    <location>
        <begin position="425"/>
        <end position="441"/>
    </location>
</feature>
<keyword evidence="7" id="KW-1185">Reference proteome</keyword>
<dbReference type="Pfam" id="PF00096">
    <property type="entry name" value="zf-C2H2"/>
    <property type="match status" value="4"/>
</dbReference>
<evidence type="ECO:0000313" key="8">
    <source>
        <dbReference type="RefSeq" id="XP_005097013.1"/>
    </source>
</evidence>
<dbReference type="SUPFAM" id="SSF57667">
    <property type="entry name" value="beta-beta-alpha zinc fingers"/>
    <property type="match status" value="3"/>
</dbReference>
<reference evidence="8" key="1">
    <citation type="submission" date="2025-08" db="UniProtKB">
        <authorList>
            <consortium name="RefSeq"/>
        </authorList>
    </citation>
    <scope>IDENTIFICATION</scope>
</reference>
<feature type="domain" description="C2H2-type" evidence="6">
    <location>
        <begin position="361"/>
        <end position="388"/>
    </location>
</feature>
<keyword evidence="1" id="KW-0479">Metal-binding</keyword>
<feature type="domain" description="C2H2-type" evidence="6">
    <location>
        <begin position="241"/>
        <end position="268"/>
    </location>
</feature>
<accession>A0ABM0JM99</accession>
<evidence type="ECO:0000256" key="3">
    <source>
        <dbReference type="ARBA" id="ARBA00022833"/>
    </source>
</evidence>
<feature type="domain" description="C2H2-type" evidence="6">
    <location>
        <begin position="305"/>
        <end position="332"/>
    </location>
</feature>
<evidence type="ECO:0000256" key="5">
    <source>
        <dbReference type="SAM" id="MobiDB-lite"/>
    </source>
</evidence>